<proteinExistence type="predicted"/>
<dbReference type="OrthoDB" id="3778913at2759"/>
<dbReference type="AlphaFoldDB" id="A0A9P4WSI0"/>
<protein>
    <submittedName>
        <fullName evidence="1">Uncharacterized protein</fullName>
    </submittedName>
</protein>
<gene>
    <name evidence="1" type="ORF">E8E12_005691</name>
</gene>
<reference evidence="1" key="1">
    <citation type="submission" date="2019-04" db="EMBL/GenBank/DDBJ databases">
        <title>Sequencing of skin fungus with MAO and IRED activity.</title>
        <authorList>
            <person name="Marsaioli A.J."/>
            <person name="Bonatto J.M.C."/>
            <person name="Reis Junior O."/>
        </authorList>
    </citation>
    <scope>NUCLEOTIDE SEQUENCE</scope>
    <source>
        <strain evidence="1">28M1</strain>
    </source>
</reference>
<comment type="caution">
    <text evidence="1">The sequence shown here is derived from an EMBL/GenBank/DDBJ whole genome shotgun (WGS) entry which is preliminary data.</text>
</comment>
<evidence type="ECO:0000313" key="2">
    <source>
        <dbReference type="Proteomes" id="UP000758155"/>
    </source>
</evidence>
<keyword evidence="2" id="KW-1185">Reference proteome</keyword>
<dbReference type="Proteomes" id="UP000758155">
    <property type="component" value="Unassembled WGS sequence"/>
</dbReference>
<accession>A0A9P4WSI0</accession>
<dbReference type="EMBL" id="SWKV01000024">
    <property type="protein sequence ID" value="KAF3040697.1"/>
    <property type="molecule type" value="Genomic_DNA"/>
</dbReference>
<name>A0A9P4WSI0_9PLEO</name>
<evidence type="ECO:0000313" key="1">
    <source>
        <dbReference type="EMBL" id="KAF3040697.1"/>
    </source>
</evidence>
<sequence>MDIRRSYHPEADRLSTVAMHVLEKYSGTYRTRSALHVQIEVYLEKEYPQDLRWLNREKDMEGLVDLVKNAGGILIVELPPPPEMGGMGAKTVEVKVDKGGKEEKAEEVEK</sequence>
<organism evidence="1 2">
    <name type="scientific">Didymella heteroderae</name>
    <dbReference type="NCBI Taxonomy" id="1769908"/>
    <lineage>
        <taxon>Eukaryota</taxon>
        <taxon>Fungi</taxon>
        <taxon>Dikarya</taxon>
        <taxon>Ascomycota</taxon>
        <taxon>Pezizomycotina</taxon>
        <taxon>Dothideomycetes</taxon>
        <taxon>Pleosporomycetidae</taxon>
        <taxon>Pleosporales</taxon>
        <taxon>Pleosporineae</taxon>
        <taxon>Didymellaceae</taxon>
        <taxon>Didymella</taxon>
    </lineage>
</organism>